<evidence type="ECO:0000313" key="3">
    <source>
        <dbReference type="EMBL" id="ROH97705.1"/>
    </source>
</evidence>
<feature type="domain" description="AB hydrolase-1" evidence="2">
    <location>
        <begin position="95"/>
        <end position="222"/>
    </location>
</feature>
<dbReference type="GO" id="GO:0046464">
    <property type="term" value="P:acylglycerol catabolic process"/>
    <property type="evidence" value="ECO:0007669"/>
    <property type="project" value="TreeGrafter"/>
</dbReference>
<keyword evidence="1" id="KW-0812">Transmembrane</keyword>
<dbReference type="PANTHER" id="PTHR43798">
    <property type="entry name" value="MONOACYLGLYCEROL LIPASE"/>
    <property type="match status" value="1"/>
</dbReference>
<dbReference type="GO" id="GO:0016020">
    <property type="term" value="C:membrane"/>
    <property type="evidence" value="ECO:0007669"/>
    <property type="project" value="TreeGrafter"/>
</dbReference>
<dbReference type="PANTHER" id="PTHR43798:SF33">
    <property type="entry name" value="HYDROLASE, PUTATIVE (AFU_ORTHOLOGUE AFUA_2G14860)-RELATED"/>
    <property type="match status" value="1"/>
</dbReference>
<evidence type="ECO:0000259" key="2">
    <source>
        <dbReference type="Pfam" id="PF00561"/>
    </source>
</evidence>
<sequence length="354" mass="40459">MENSILLENRYQIHVIIKKIFMKAFFKWIKRIGLGLVALIILLLIAGFIFERISRNDTKKITPDGNFAEVDNHRLHYYKKGNGGPTVVFETAFDPAGHLQWYHIQQQLPVSYTSFSYDRSGILWSERGENPKSGKKMAEELHLLLEKSNVPKPYILVGHSFGGTLVRFFVNQYPQDVAGIILVDSQCPDDKKYLSPELFEMVNQGLPSGFLKFANTFGVARLMFKGMFPAEKQYKYQNSIMPALLYKSADAVLEEQDHMSSIKKEAAKIKSFGTIPLLILTASDPKRYDSSIKDEELKLEMINAWDKMQKDFLLLSTDSKQVMAPNSGHYINQDNPKVVEKAINDMVDKILHQK</sequence>
<comment type="caution">
    <text evidence="3">The sequence shown here is derived from an EMBL/GenBank/DDBJ whole genome shotgun (WGS) entry which is preliminary data.</text>
</comment>
<evidence type="ECO:0000313" key="4">
    <source>
        <dbReference type="Proteomes" id="UP000269375"/>
    </source>
</evidence>
<proteinExistence type="predicted"/>
<dbReference type="InterPro" id="IPR050266">
    <property type="entry name" value="AB_hydrolase_sf"/>
</dbReference>
<organism evidence="3 4">
    <name type="scientific">Chryseobacterium daecheongense</name>
    <dbReference type="NCBI Taxonomy" id="192389"/>
    <lineage>
        <taxon>Bacteria</taxon>
        <taxon>Pseudomonadati</taxon>
        <taxon>Bacteroidota</taxon>
        <taxon>Flavobacteriia</taxon>
        <taxon>Flavobacteriales</taxon>
        <taxon>Weeksellaceae</taxon>
        <taxon>Chryseobacterium group</taxon>
        <taxon>Chryseobacterium</taxon>
    </lineage>
</organism>
<dbReference type="OrthoDB" id="59888at2"/>
<evidence type="ECO:0000256" key="1">
    <source>
        <dbReference type="SAM" id="Phobius"/>
    </source>
</evidence>
<dbReference type="Gene3D" id="3.40.50.1820">
    <property type="entry name" value="alpha/beta hydrolase"/>
    <property type="match status" value="1"/>
</dbReference>
<dbReference type="GO" id="GO:0047372">
    <property type="term" value="F:monoacylglycerol lipase activity"/>
    <property type="evidence" value="ECO:0007669"/>
    <property type="project" value="TreeGrafter"/>
</dbReference>
<dbReference type="InterPro" id="IPR000073">
    <property type="entry name" value="AB_hydrolase_1"/>
</dbReference>
<feature type="transmembrane region" description="Helical" evidence="1">
    <location>
        <begin position="28"/>
        <end position="50"/>
    </location>
</feature>
<dbReference type="Pfam" id="PF00561">
    <property type="entry name" value="Abhydrolase_1"/>
    <property type="match status" value="1"/>
</dbReference>
<keyword evidence="1" id="KW-1133">Transmembrane helix</keyword>
<accession>A0A3N0VY45</accession>
<gene>
    <name evidence="3" type="ORF">EGI05_10025</name>
</gene>
<dbReference type="Proteomes" id="UP000269375">
    <property type="component" value="Unassembled WGS sequence"/>
</dbReference>
<dbReference type="AlphaFoldDB" id="A0A3N0VY45"/>
<dbReference type="SUPFAM" id="SSF53474">
    <property type="entry name" value="alpha/beta-Hydrolases"/>
    <property type="match status" value="1"/>
</dbReference>
<keyword evidence="1" id="KW-0472">Membrane</keyword>
<reference evidence="3 4" key="1">
    <citation type="submission" date="2018-11" db="EMBL/GenBank/DDBJ databases">
        <title>Proposal to divide the Flavobacteriaceae and reorganize its genera based on Amino Acid Identity values calculated from whole genome sequences.</title>
        <authorList>
            <person name="Nicholson A.C."/>
            <person name="Gulvik C.A."/>
            <person name="Whitney A.M."/>
            <person name="Humrighouse B.W."/>
            <person name="Bell M."/>
            <person name="Holmes B."/>
            <person name="Steigerwalt A."/>
            <person name="Villarma A."/>
            <person name="Sheth M."/>
            <person name="Batra D."/>
            <person name="Pryor J."/>
            <person name="Bernardet J.-F."/>
            <person name="Hugo C."/>
            <person name="Kampfer P."/>
            <person name="Newman J."/>
            <person name="Mcquiston J.R."/>
        </authorList>
    </citation>
    <scope>NUCLEOTIDE SEQUENCE [LARGE SCALE GENOMIC DNA]</scope>
    <source>
        <strain evidence="3 4">DSM 15235</strain>
    </source>
</reference>
<dbReference type="InterPro" id="IPR029058">
    <property type="entry name" value="AB_hydrolase_fold"/>
</dbReference>
<dbReference type="EMBL" id="RJTX01000002">
    <property type="protein sequence ID" value="ROH97705.1"/>
    <property type="molecule type" value="Genomic_DNA"/>
</dbReference>
<name>A0A3N0VY45_9FLAO</name>
<protein>
    <submittedName>
        <fullName evidence="3">Alpha/beta hydrolase</fullName>
    </submittedName>
</protein>
<keyword evidence="3" id="KW-0378">Hydrolase</keyword>